<dbReference type="GO" id="GO:0016746">
    <property type="term" value="F:acyltransferase activity"/>
    <property type="evidence" value="ECO:0007669"/>
    <property type="project" value="InterPro"/>
</dbReference>
<dbReference type="Pfam" id="PF23359">
    <property type="entry name" value="Lsr2_DNA-bd"/>
    <property type="match status" value="1"/>
</dbReference>
<feature type="domain" description="Lsr2 DNA-binding" evidence="3">
    <location>
        <begin position="69"/>
        <end position="103"/>
    </location>
</feature>
<proteinExistence type="predicted"/>
<evidence type="ECO:0000313" key="5">
    <source>
        <dbReference type="Proteomes" id="UP000216311"/>
    </source>
</evidence>
<dbReference type="Pfam" id="PF11774">
    <property type="entry name" value="Lsr2"/>
    <property type="match status" value="1"/>
</dbReference>
<name>A0A255H4Z6_9ACTN</name>
<sequence>MAQRVQVVLEDDIDGSQADETIRFSVDGVDYEIDLSEKNAAKFRNAIGPWLGNARRVAGRKRGQSRPQRGSATDIRAWASEQGMTVNARGRVPSEVREAYERAHS</sequence>
<evidence type="ECO:0000256" key="1">
    <source>
        <dbReference type="ARBA" id="ARBA00023125"/>
    </source>
</evidence>
<dbReference type="InterPro" id="IPR042261">
    <property type="entry name" value="Lsr2-like_dimerization"/>
</dbReference>
<dbReference type="OrthoDB" id="4113332at2"/>
<gene>
    <name evidence="4" type="ORF">CGZ93_06820</name>
</gene>
<protein>
    <recommendedName>
        <fullName evidence="6">Lsr2 family protein</fullName>
    </recommendedName>
</protein>
<organism evidence="4 5">
    <name type="scientific">Enemella dayhoffiae</name>
    <dbReference type="NCBI Taxonomy" id="2016507"/>
    <lineage>
        <taxon>Bacteria</taxon>
        <taxon>Bacillati</taxon>
        <taxon>Actinomycetota</taxon>
        <taxon>Actinomycetes</taxon>
        <taxon>Propionibacteriales</taxon>
        <taxon>Propionibacteriaceae</taxon>
        <taxon>Enemella</taxon>
    </lineage>
</organism>
<dbReference type="EMBL" id="NMVQ01000009">
    <property type="protein sequence ID" value="OYO22758.1"/>
    <property type="molecule type" value="Genomic_DNA"/>
</dbReference>
<dbReference type="InterPro" id="IPR036625">
    <property type="entry name" value="E3-bd_dom_sf"/>
</dbReference>
<evidence type="ECO:0000259" key="2">
    <source>
        <dbReference type="Pfam" id="PF11774"/>
    </source>
</evidence>
<evidence type="ECO:0000313" key="4">
    <source>
        <dbReference type="EMBL" id="OYO22758.1"/>
    </source>
</evidence>
<dbReference type="AlphaFoldDB" id="A0A255H4Z6"/>
<dbReference type="Gene3D" id="4.10.320.10">
    <property type="entry name" value="E3-binding domain"/>
    <property type="match status" value="1"/>
</dbReference>
<dbReference type="RefSeq" id="WP_094363404.1">
    <property type="nucleotide sequence ID" value="NZ_NMVQ01000009.1"/>
</dbReference>
<dbReference type="GO" id="GO:0003677">
    <property type="term" value="F:DNA binding"/>
    <property type="evidence" value="ECO:0007669"/>
    <property type="project" value="UniProtKB-KW"/>
</dbReference>
<dbReference type="Proteomes" id="UP000216311">
    <property type="component" value="Unassembled WGS sequence"/>
</dbReference>
<dbReference type="InterPro" id="IPR024412">
    <property type="entry name" value="Lsr2_dim_dom"/>
</dbReference>
<keyword evidence="1" id="KW-0238">DNA-binding</keyword>
<evidence type="ECO:0008006" key="6">
    <source>
        <dbReference type="Google" id="ProtNLM"/>
    </source>
</evidence>
<dbReference type="Gene3D" id="3.30.60.230">
    <property type="entry name" value="Lsr2, dimerization domain"/>
    <property type="match status" value="1"/>
</dbReference>
<dbReference type="InterPro" id="IPR055370">
    <property type="entry name" value="Lsr2_DNA-bd"/>
</dbReference>
<evidence type="ECO:0000259" key="3">
    <source>
        <dbReference type="Pfam" id="PF23359"/>
    </source>
</evidence>
<accession>A0A255H4Z6</accession>
<keyword evidence="5" id="KW-1185">Reference proteome</keyword>
<comment type="caution">
    <text evidence="4">The sequence shown here is derived from an EMBL/GenBank/DDBJ whole genome shotgun (WGS) entry which is preliminary data.</text>
</comment>
<feature type="domain" description="Lsr2 dimerization" evidence="2">
    <location>
        <begin position="1"/>
        <end position="57"/>
    </location>
</feature>
<reference evidence="4 5" key="1">
    <citation type="submission" date="2017-07" db="EMBL/GenBank/DDBJ databases">
        <title>Draft whole genome sequences of clinical Proprionibacteriaceae strains.</title>
        <authorList>
            <person name="Bernier A.-M."/>
            <person name="Bernard K."/>
            <person name="Domingo M.-C."/>
        </authorList>
    </citation>
    <scope>NUCLEOTIDE SEQUENCE [LARGE SCALE GENOMIC DNA]</scope>
    <source>
        <strain evidence="4 5">NML 130396</strain>
    </source>
</reference>